<feature type="compositionally biased region" description="Polar residues" evidence="1">
    <location>
        <begin position="157"/>
        <end position="181"/>
    </location>
</feature>
<feature type="region of interest" description="Disordered" evidence="1">
    <location>
        <begin position="315"/>
        <end position="351"/>
    </location>
</feature>
<dbReference type="EMBL" id="PKFO01000010">
    <property type="protein sequence ID" value="PVH23310.1"/>
    <property type="molecule type" value="Genomic_DNA"/>
</dbReference>
<proteinExistence type="predicted"/>
<evidence type="ECO:0000313" key="3">
    <source>
        <dbReference type="Proteomes" id="UP000244309"/>
    </source>
</evidence>
<organism evidence="2 3">
    <name type="scientific">Candidozyma haemuli</name>
    <dbReference type="NCBI Taxonomy" id="45357"/>
    <lineage>
        <taxon>Eukaryota</taxon>
        <taxon>Fungi</taxon>
        <taxon>Dikarya</taxon>
        <taxon>Ascomycota</taxon>
        <taxon>Saccharomycotina</taxon>
        <taxon>Pichiomycetes</taxon>
        <taxon>Metschnikowiaceae</taxon>
        <taxon>Candidozyma</taxon>
    </lineage>
</organism>
<sequence length="517" mass="59513">MKATFTCDGYVLTNHGTLYTELKWYEGEFGHFVGLIELAKHEEPTRIRAQSLYNLKLLDYIEAYNEQCKSQALFSLQKDEDAALKQLFKEKRLQRQKAAEDAKLKELFKEKRMQRQKAATEDAKLKELFRKNRLQRQKATPSLPLVFDSDNVTPISPNQSVTFGSRTAVTTPERSPNSSLPHSAGTKVDINDLFKLAAKEHCTARKVLVFEDGETPKLVTPFEETELDVKKLLHPNSSPRKVLVFEDGETPKLVTPREEVELDIEKLLESKHPEKKTRIIPQIKFRSSQSSTLVPTKGTQLDYKPPLALPYTFTDTAEDDLPTPSASKPGQAVFSSASEESTSTEEIELPPTPEKYQRRFWQFHRTEVTGVFLPNYTPYMYSMKFEEIVDEVEDDDKSVCSSESDIDYDWNYDYWPDDFEFYMSLLAYKPQKTYLPGDFFKYKELVSQKEYTQFYPGDFYDSWDVPPPVEKPSLPALKPSRPFKPFWGYTVTSSKRPAYGFELVFHVAAQQPISVGC</sequence>
<evidence type="ECO:0000313" key="2">
    <source>
        <dbReference type="EMBL" id="PVH23310.1"/>
    </source>
</evidence>
<feature type="region of interest" description="Disordered" evidence="1">
    <location>
        <begin position="157"/>
        <end position="185"/>
    </location>
</feature>
<gene>
    <name evidence="2" type="ORF">CXQ85_003044</name>
</gene>
<name>A0A2V1AZ12_9ASCO</name>
<comment type="caution">
    <text evidence="2">The sequence shown here is derived from an EMBL/GenBank/DDBJ whole genome shotgun (WGS) entry which is preliminary data.</text>
</comment>
<dbReference type="STRING" id="45357.A0A2V1AZ12"/>
<accession>A0A2V1AZ12</accession>
<dbReference type="OrthoDB" id="10489681at2759"/>
<dbReference type="GeneID" id="37008375"/>
<reference evidence="2 3" key="1">
    <citation type="submission" date="2017-12" db="EMBL/GenBank/DDBJ databases">
        <title>Genome Sequence of a Multidrug-Resistant Candida haemulonii Isolate from a Patient with Chronic Leg Ulcers in Israel.</title>
        <authorList>
            <person name="Chow N.A."/>
            <person name="Gade L."/>
            <person name="Batra D."/>
            <person name="Rowe L.A."/>
            <person name="Ben-Ami R."/>
            <person name="Loparev V.N."/>
            <person name="Litvintseva A.P."/>
        </authorList>
    </citation>
    <scope>NUCLEOTIDE SEQUENCE [LARGE SCALE GENOMIC DNA]</scope>
    <source>
        <strain evidence="2 3">B11899</strain>
    </source>
</reference>
<keyword evidence="3" id="KW-1185">Reference proteome</keyword>
<protein>
    <submittedName>
        <fullName evidence="2">Uncharacterized protein</fullName>
    </submittedName>
</protein>
<evidence type="ECO:0000256" key="1">
    <source>
        <dbReference type="SAM" id="MobiDB-lite"/>
    </source>
</evidence>
<dbReference type="RefSeq" id="XP_025344250.1">
    <property type="nucleotide sequence ID" value="XM_025486700.1"/>
</dbReference>
<dbReference type="Proteomes" id="UP000244309">
    <property type="component" value="Unassembled WGS sequence"/>
</dbReference>
<dbReference type="VEuPathDB" id="FungiDB:CXQ85_003044"/>
<dbReference type="AlphaFoldDB" id="A0A2V1AZ12"/>